<protein>
    <recommendedName>
        <fullName evidence="1">BTB domain-containing protein</fullName>
    </recommendedName>
</protein>
<reference evidence="2 3" key="1">
    <citation type="submission" date="2019-10" db="EMBL/GenBank/DDBJ databases">
        <authorList>
            <person name="Palmer J.M."/>
        </authorList>
    </citation>
    <scope>NUCLEOTIDE SEQUENCE [LARGE SCALE GENOMIC DNA]</scope>
    <source>
        <strain evidence="2 3">TWF718</strain>
    </source>
</reference>
<dbReference type="PANTHER" id="PTHR47843">
    <property type="entry name" value="BTB DOMAIN-CONTAINING PROTEIN-RELATED"/>
    <property type="match status" value="1"/>
</dbReference>
<dbReference type="CDD" id="cd18186">
    <property type="entry name" value="BTB_POZ_ZBTB_KLHL-like"/>
    <property type="match status" value="1"/>
</dbReference>
<evidence type="ECO:0000313" key="2">
    <source>
        <dbReference type="EMBL" id="KAK6332981.1"/>
    </source>
</evidence>
<evidence type="ECO:0000313" key="3">
    <source>
        <dbReference type="Proteomes" id="UP001313282"/>
    </source>
</evidence>
<dbReference type="Proteomes" id="UP001313282">
    <property type="component" value="Unassembled WGS sequence"/>
</dbReference>
<dbReference type="EMBL" id="JAVHNR010000009">
    <property type="protein sequence ID" value="KAK6332981.1"/>
    <property type="molecule type" value="Genomic_DNA"/>
</dbReference>
<keyword evidence="3" id="KW-1185">Reference proteome</keyword>
<gene>
    <name evidence="2" type="ORF">TWF718_010807</name>
</gene>
<dbReference type="SUPFAM" id="SSF54695">
    <property type="entry name" value="POZ domain"/>
    <property type="match status" value="1"/>
</dbReference>
<comment type="caution">
    <text evidence="2">The sequence shown here is derived from an EMBL/GenBank/DDBJ whole genome shotgun (WGS) entry which is preliminary data.</text>
</comment>
<dbReference type="PROSITE" id="PS50097">
    <property type="entry name" value="BTB"/>
    <property type="match status" value="1"/>
</dbReference>
<proteinExistence type="predicted"/>
<dbReference type="Gene3D" id="3.30.710.10">
    <property type="entry name" value="Potassium Channel Kv1.1, Chain A"/>
    <property type="match status" value="1"/>
</dbReference>
<evidence type="ECO:0000259" key="1">
    <source>
        <dbReference type="PROSITE" id="PS50097"/>
    </source>
</evidence>
<accession>A0AAN8NMV4</accession>
<feature type="domain" description="BTB" evidence="1">
    <location>
        <begin position="11"/>
        <end position="78"/>
    </location>
</feature>
<sequence length="323" mass="36842">MEDLLKSGKYSDFTIKCGSKEWKVHRAVICPQSEYFRIVCDSNFKEKFEAELDLSEESPFDVENILKFLYMGEYTAIQSEGQLLSPETDTVVSALKATSLFIAEDEDGSNQADAQQEPSKTSVCGPANHEIVRQRYHIAMYAMGDKYIIENLKTQAAKSFIKGLPAKWMTDHWCLVDDIEAKTPSTDRTLRAPIVELWLKGALNLLNSEDFRENMARFPGMELQFLRENATDMCIEISALRASLTAQSLELTVLHKKRNGVKDSIKGMVDLSLNKWSKCRHCGEGFRCHLDEQPTENVHEVSYFLRCDSCRTKHPREAVGFRF</sequence>
<organism evidence="2 3">
    <name type="scientific">Orbilia javanica</name>
    <dbReference type="NCBI Taxonomy" id="47235"/>
    <lineage>
        <taxon>Eukaryota</taxon>
        <taxon>Fungi</taxon>
        <taxon>Dikarya</taxon>
        <taxon>Ascomycota</taxon>
        <taxon>Pezizomycotina</taxon>
        <taxon>Orbiliomycetes</taxon>
        <taxon>Orbiliales</taxon>
        <taxon>Orbiliaceae</taxon>
        <taxon>Orbilia</taxon>
    </lineage>
</organism>
<dbReference type="AlphaFoldDB" id="A0AAN8NMV4"/>
<name>A0AAN8NMV4_9PEZI</name>
<dbReference type="InterPro" id="IPR000210">
    <property type="entry name" value="BTB/POZ_dom"/>
</dbReference>
<dbReference type="Pfam" id="PF00651">
    <property type="entry name" value="BTB"/>
    <property type="match status" value="1"/>
</dbReference>
<dbReference type="PANTHER" id="PTHR47843:SF5">
    <property type="entry name" value="BTB_POZ DOMAIN PROTEIN"/>
    <property type="match status" value="1"/>
</dbReference>
<dbReference type="InterPro" id="IPR011333">
    <property type="entry name" value="SKP1/BTB/POZ_sf"/>
</dbReference>